<gene>
    <name evidence="1" type="ORF">PUN32_10580</name>
</gene>
<keyword evidence="2" id="KW-1185">Reference proteome</keyword>
<dbReference type="EMBL" id="JARBFT010000010">
    <property type="protein sequence ID" value="MDE1515456.1"/>
    <property type="molecule type" value="Genomic_DNA"/>
</dbReference>
<dbReference type="RefSeq" id="WP_274723110.1">
    <property type="nucleotide sequence ID" value="NZ_JARBFT010000010.1"/>
</dbReference>
<reference evidence="1 2" key="1">
    <citation type="submission" date="2023-02" db="EMBL/GenBank/DDBJ databases">
        <title>Vibrio intestini sp. nov., a close relative of Vibrio cholerae isolated from the intestine of Healthy Culter dabryi.</title>
        <authorList>
            <person name="Wu N."/>
        </authorList>
    </citation>
    <scope>NUCLEOTIDE SEQUENCE [LARGE SCALE GENOMIC DNA]</scope>
    <source>
        <strain evidence="1 2">DSL-7</strain>
    </source>
</reference>
<protein>
    <recommendedName>
        <fullName evidence="3">SH3b domain-containing protein</fullName>
    </recommendedName>
</protein>
<sequence length="221" mass="24530">MLVVLLFGLGCAAAGIYLFYLKPHMDAEAVDTNASRESVAEPPLPTLSLTPALEARPEVMDFYVSAVSLGVREQPDLSAYVDLNNLLYRGQRVHLLEKQSGWGRISDYYVYQEGGPEVAEWIPLDGLSVEAPIITPQERSKTVAGYIGASDDFGLYQEQFVTSTDRLLNDGHCAPQDFAELGGWVRSVTYASQPVYFIYCGGLNQRNKIYLNAQTGQIFYR</sequence>
<organism evidence="1 2">
    <name type="scientific">Vibrio chanodichtyis</name>
    <dbReference type="NCBI Taxonomy" id="3027932"/>
    <lineage>
        <taxon>Bacteria</taxon>
        <taxon>Pseudomonadati</taxon>
        <taxon>Pseudomonadota</taxon>
        <taxon>Gammaproteobacteria</taxon>
        <taxon>Vibrionales</taxon>
        <taxon>Vibrionaceae</taxon>
        <taxon>Vibrio</taxon>
    </lineage>
</organism>
<name>A0ABT5V1C3_9VIBR</name>
<dbReference type="Proteomes" id="UP001216189">
    <property type="component" value="Unassembled WGS sequence"/>
</dbReference>
<evidence type="ECO:0000313" key="1">
    <source>
        <dbReference type="EMBL" id="MDE1515456.1"/>
    </source>
</evidence>
<accession>A0ABT5V1C3</accession>
<comment type="caution">
    <text evidence="1">The sequence shown here is derived from an EMBL/GenBank/DDBJ whole genome shotgun (WGS) entry which is preliminary data.</text>
</comment>
<evidence type="ECO:0008006" key="3">
    <source>
        <dbReference type="Google" id="ProtNLM"/>
    </source>
</evidence>
<proteinExistence type="predicted"/>
<evidence type="ECO:0000313" key="2">
    <source>
        <dbReference type="Proteomes" id="UP001216189"/>
    </source>
</evidence>